<dbReference type="Gene3D" id="3.30.465.10">
    <property type="match status" value="1"/>
</dbReference>
<dbReference type="InterPro" id="IPR036318">
    <property type="entry name" value="FAD-bd_PCMH-like_sf"/>
</dbReference>
<dbReference type="Proteomes" id="UP000319160">
    <property type="component" value="Unassembled WGS sequence"/>
</dbReference>
<evidence type="ECO:0000256" key="6">
    <source>
        <dbReference type="SAM" id="SignalP"/>
    </source>
</evidence>
<dbReference type="SUPFAM" id="SSF56176">
    <property type="entry name" value="FAD-binding/transporter-associated domain-like"/>
    <property type="match status" value="1"/>
</dbReference>
<evidence type="ECO:0000256" key="5">
    <source>
        <dbReference type="ARBA" id="ARBA00023002"/>
    </source>
</evidence>
<dbReference type="GO" id="GO:0071949">
    <property type="term" value="F:FAD binding"/>
    <property type="evidence" value="ECO:0007669"/>
    <property type="project" value="InterPro"/>
</dbReference>
<evidence type="ECO:0000313" key="9">
    <source>
        <dbReference type="Proteomes" id="UP000319160"/>
    </source>
</evidence>
<dbReference type="InterPro" id="IPR016169">
    <property type="entry name" value="FAD-bd_PCMH_sub2"/>
</dbReference>
<evidence type="ECO:0000313" key="8">
    <source>
        <dbReference type="EMBL" id="TRX92610.1"/>
    </source>
</evidence>
<evidence type="ECO:0000256" key="4">
    <source>
        <dbReference type="ARBA" id="ARBA00022827"/>
    </source>
</evidence>
<keyword evidence="5" id="KW-0560">Oxidoreductase</keyword>
<dbReference type="OrthoDB" id="415825at2759"/>
<evidence type="ECO:0000256" key="1">
    <source>
        <dbReference type="ARBA" id="ARBA00001974"/>
    </source>
</evidence>
<dbReference type="AlphaFoldDB" id="A0A553HXE1"/>
<evidence type="ECO:0000256" key="3">
    <source>
        <dbReference type="ARBA" id="ARBA00022630"/>
    </source>
</evidence>
<comment type="similarity">
    <text evidence="2">Belongs to the oxygen-dependent FAD-linked oxidoreductase family.</text>
</comment>
<dbReference type="PANTHER" id="PTHR42973">
    <property type="entry name" value="BINDING OXIDOREDUCTASE, PUTATIVE (AFU_ORTHOLOGUE AFUA_1G17690)-RELATED"/>
    <property type="match status" value="1"/>
</dbReference>
<dbReference type="InterPro" id="IPR006094">
    <property type="entry name" value="Oxid_FAD_bind_N"/>
</dbReference>
<dbReference type="Pfam" id="PF01565">
    <property type="entry name" value="FAD_binding_4"/>
    <property type="match status" value="1"/>
</dbReference>
<dbReference type="Gene3D" id="3.40.462.20">
    <property type="match status" value="1"/>
</dbReference>
<keyword evidence="9" id="KW-1185">Reference proteome</keyword>
<evidence type="ECO:0000259" key="7">
    <source>
        <dbReference type="PROSITE" id="PS51387"/>
    </source>
</evidence>
<dbReference type="PROSITE" id="PS51387">
    <property type="entry name" value="FAD_PCMH"/>
    <property type="match status" value="1"/>
</dbReference>
<name>A0A553HXE1_9PEZI</name>
<evidence type="ECO:0000256" key="2">
    <source>
        <dbReference type="ARBA" id="ARBA00005466"/>
    </source>
</evidence>
<feature type="domain" description="FAD-binding PCMH-type" evidence="7">
    <location>
        <begin position="61"/>
        <end position="234"/>
    </location>
</feature>
<protein>
    <recommendedName>
        <fullName evidence="7">FAD-binding PCMH-type domain-containing protein</fullName>
    </recommendedName>
</protein>
<keyword evidence="6" id="KW-0732">Signal</keyword>
<keyword evidence="3" id="KW-0285">Flavoprotein</keyword>
<feature type="chain" id="PRO_5021934180" description="FAD-binding PCMH-type domain-containing protein" evidence="6">
    <location>
        <begin position="21"/>
        <end position="494"/>
    </location>
</feature>
<organism evidence="8 9">
    <name type="scientific">Xylaria flabelliformis</name>
    <dbReference type="NCBI Taxonomy" id="2512241"/>
    <lineage>
        <taxon>Eukaryota</taxon>
        <taxon>Fungi</taxon>
        <taxon>Dikarya</taxon>
        <taxon>Ascomycota</taxon>
        <taxon>Pezizomycotina</taxon>
        <taxon>Sordariomycetes</taxon>
        <taxon>Xylariomycetidae</taxon>
        <taxon>Xylariales</taxon>
        <taxon>Xylariaceae</taxon>
        <taxon>Xylaria</taxon>
    </lineage>
</organism>
<dbReference type="InterPro" id="IPR016166">
    <property type="entry name" value="FAD-bd_PCMH"/>
</dbReference>
<reference evidence="9" key="1">
    <citation type="submission" date="2019-06" db="EMBL/GenBank/DDBJ databases">
        <title>Draft genome sequence of the griseofulvin-producing fungus Xylaria cubensis strain G536.</title>
        <authorList>
            <person name="Mead M.E."/>
            <person name="Raja H.A."/>
            <person name="Steenwyk J.L."/>
            <person name="Knowles S.L."/>
            <person name="Oberlies N.H."/>
            <person name="Rokas A."/>
        </authorList>
    </citation>
    <scope>NUCLEOTIDE SEQUENCE [LARGE SCALE GENOMIC DNA]</scope>
    <source>
        <strain evidence="9">G536</strain>
    </source>
</reference>
<dbReference type="InterPro" id="IPR050416">
    <property type="entry name" value="FAD-linked_Oxidoreductase"/>
</dbReference>
<feature type="signal peptide" evidence="6">
    <location>
        <begin position="1"/>
        <end position="20"/>
    </location>
</feature>
<accession>A0A553HXE1</accession>
<dbReference type="PANTHER" id="PTHR42973:SF9">
    <property type="entry name" value="FAD-BINDING PCMH-TYPE DOMAIN-CONTAINING PROTEIN-RELATED"/>
    <property type="match status" value="1"/>
</dbReference>
<dbReference type="Pfam" id="PF08031">
    <property type="entry name" value="BBE"/>
    <property type="match status" value="1"/>
</dbReference>
<proteinExistence type="inferred from homology"/>
<keyword evidence="4" id="KW-0274">FAD</keyword>
<dbReference type="EMBL" id="VFLP01000035">
    <property type="protein sequence ID" value="TRX92610.1"/>
    <property type="molecule type" value="Genomic_DNA"/>
</dbReference>
<comment type="cofactor">
    <cofactor evidence="1">
        <name>FAD</name>
        <dbReference type="ChEBI" id="CHEBI:57692"/>
    </cofactor>
</comment>
<gene>
    <name evidence="8" type="ORF">FHL15_006537</name>
</gene>
<comment type="caution">
    <text evidence="8">The sequence shown here is derived from an EMBL/GenBank/DDBJ whole genome shotgun (WGS) entry which is preliminary data.</text>
</comment>
<dbReference type="STRING" id="2512241.A0A553HXE1"/>
<sequence length="494" mass="52827">MGPIIRSVLSFGLLCLFADATVIQRSDIRSLFTSAKWSNATTIEFPGSTAFVNATERWDIFDEPTYAAAISPATEADVVQAVKIATSNRIPFLATGGRHGYTTTLGNLKNGLALDLSQFNTVEVDKKAGTLTVGGAVRISQIYDPVYEAGYELQEVGTASCPGLVGLTLGAGVGPWAGVHGLLLDALLSYRVVTANGSAITVSKSSHSDLFWGMRGAGANFGVVVSATYQLQPQTNKGQILAVDFIIPAGKNGSYFELLQSYNGGALPENLSISSFMTWNATVNAAQVSGTWAYLGPKEAGLKEFQPLFDLKPIASDATVYPYNTIIQSVAGGADAYICLDGGIHDVYTVNARNLSASTYISVFGQFSALLANYPEFQGSDIQVAVFPNNAAMAVPDASTAYPWRDTLAYIDIELGWDPSNDMTAIATKYGKKWRDQFAATSGYPQLAAYINSAHGDESLQSIYGANKLQRLSALKKIWDPSNVFRFNNPIPLS</sequence>
<dbReference type="GO" id="GO:0016491">
    <property type="term" value="F:oxidoreductase activity"/>
    <property type="evidence" value="ECO:0007669"/>
    <property type="project" value="UniProtKB-KW"/>
</dbReference>
<dbReference type="InterPro" id="IPR012951">
    <property type="entry name" value="BBE"/>
</dbReference>